<dbReference type="STRING" id="1420851.AU255_16425"/>
<evidence type="ECO:0000256" key="4">
    <source>
        <dbReference type="ARBA" id="ARBA00022989"/>
    </source>
</evidence>
<feature type="transmembrane region" description="Helical" evidence="6">
    <location>
        <begin position="306"/>
        <end position="327"/>
    </location>
</feature>
<feature type="transmembrane region" description="Helical" evidence="6">
    <location>
        <begin position="751"/>
        <end position="771"/>
    </location>
</feature>
<dbReference type="PANTHER" id="PTHR33406">
    <property type="entry name" value="MEMBRANE PROTEIN MJ1562-RELATED"/>
    <property type="match status" value="1"/>
</dbReference>
<dbReference type="PANTHER" id="PTHR33406:SF13">
    <property type="entry name" value="MEMBRANE PROTEIN YDFJ"/>
    <property type="match status" value="1"/>
</dbReference>
<dbReference type="Pfam" id="PF03176">
    <property type="entry name" value="MMPL"/>
    <property type="match status" value="2"/>
</dbReference>
<evidence type="ECO:0000256" key="3">
    <source>
        <dbReference type="ARBA" id="ARBA00022692"/>
    </source>
</evidence>
<accession>A0A1V8M2I7</accession>
<dbReference type="PROSITE" id="PS50156">
    <property type="entry name" value="SSD"/>
    <property type="match status" value="1"/>
</dbReference>
<proteinExistence type="predicted"/>
<dbReference type="InterPro" id="IPR004869">
    <property type="entry name" value="MMPL_dom"/>
</dbReference>
<dbReference type="InterPro" id="IPR050545">
    <property type="entry name" value="Mycobact_MmpL"/>
</dbReference>
<keyword evidence="3 6" id="KW-0812">Transmembrane</keyword>
<dbReference type="GO" id="GO:0022857">
    <property type="term" value="F:transmembrane transporter activity"/>
    <property type="evidence" value="ECO:0007669"/>
    <property type="project" value="InterPro"/>
</dbReference>
<keyword evidence="9" id="KW-1185">Reference proteome</keyword>
<feature type="transmembrane region" description="Helical" evidence="6">
    <location>
        <begin position="819"/>
        <end position="836"/>
    </location>
</feature>
<dbReference type="EMBL" id="LPUF01000003">
    <property type="protein sequence ID" value="OQK15780.1"/>
    <property type="molecule type" value="Genomic_DNA"/>
</dbReference>
<feature type="transmembrane region" description="Helical" evidence="6">
    <location>
        <begin position="842"/>
        <end position="867"/>
    </location>
</feature>
<evidence type="ECO:0000256" key="5">
    <source>
        <dbReference type="ARBA" id="ARBA00023136"/>
    </source>
</evidence>
<feature type="domain" description="SSD" evidence="7">
    <location>
        <begin position="304"/>
        <end position="431"/>
    </location>
</feature>
<comment type="caution">
    <text evidence="8">The sequence shown here is derived from an EMBL/GenBank/DDBJ whole genome shotgun (WGS) entry which is preliminary data.</text>
</comment>
<feature type="transmembrane region" description="Helical" evidence="6">
    <location>
        <begin position="777"/>
        <end position="798"/>
    </location>
</feature>
<dbReference type="OrthoDB" id="7067407at2"/>
<keyword evidence="4 6" id="KW-1133">Transmembrane helix</keyword>
<feature type="transmembrane region" description="Helical" evidence="6">
    <location>
        <begin position="281"/>
        <end position="299"/>
    </location>
</feature>
<protein>
    <submittedName>
        <fullName evidence="8">Hopanoid biosynthesis-associated RND transporter HpnN</fullName>
    </submittedName>
</protein>
<comment type="subcellular location">
    <subcellularLocation>
        <location evidence="1">Cell membrane</location>
        <topology evidence="1">Multi-pass membrane protein</topology>
    </subcellularLocation>
</comment>
<name>A0A1V8M2I7_9GAMM</name>
<dbReference type="SUPFAM" id="SSF82866">
    <property type="entry name" value="Multidrug efflux transporter AcrB transmembrane domain"/>
    <property type="match status" value="2"/>
</dbReference>
<dbReference type="GO" id="GO:0005886">
    <property type="term" value="C:plasma membrane"/>
    <property type="evidence" value="ECO:0007669"/>
    <property type="project" value="UniProtKB-SubCell"/>
</dbReference>
<dbReference type="RefSeq" id="WP_080524009.1">
    <property type="nucleotide sequence ID" value="NZ_LPUF01000003.1"/>
</dbReference>
<dbReference type="AlphaFoldDB" id="A0A1V8M2I7"/>
<keyword evidence="5 6" id="KW-0472">Membrane</keyword>
<feature type="transmembrane region" description="Helical" evidence="6">
    <location>
        <begin position="20"/>
        <end position="43"/>
    </location>
</feature>
<evidence type="ECO:0000256" key="2">
    <source>
        <dbReference type="ARBA" id="ARBA00022475"/>
    </source>
</evidence>
<keyword evidence="2" id="KW-1003">Cell membrane</keyword>
<dbReference type="InterPro" id="IPR017841">
    <property type="entry name" value="Hopanoid_biosynth_HpnN"/>
</dbReference>
<feature type="transmembrane region" description="Helical" evidence="6">
    <location>
        <begin position="377"/>
        <end position="396"/>
    </location>
</feature>
<evidence type="ECO:0000313" key="8">
    <source>
        <dbReference type="EMBL" id="OQK15780.1"/>
    </source>
</evidence>
<dbReference type="NCBIfam" id="TIGR03480">
    <property type="entry name" value="HpnN"/>
    <property type="match status" value="1"/>
</dbReference>
<feature type="transmembrane region" description="Helical" evidence="6">
    <location>
        <begin position="724"/>
        <end position="744"/>
    </location>
</feature>
<dbReference type="InterPro" id="IPR000731">
    <property type="entry name" value="SSD"/>
</dbReference>
<evidence type="ECO:0000313" key="9">
    <source>
        <dbReference type="Proteomes" id="UP000191980"/>
    </source>
</evidence>
<sequence length="874" mass="96645">MSNRSAFLMDKFFYWWSTRVLRFAWLFIVFFVFLCTASLYYTINNLGVNTDTSTLLSQDLPFQKNRIRWENAFPQDAATIVFVVEAPTAEQTSIAANILAKRITANKELFEYVYIPDDNAFLEQQGLLYLSPEKLGDLSAKLIDAQPFIGYLSQNYHLQGLLEILGKALDNTNNDLPMNLNPLLEGIDESLVALPLDKPYSLSWQKLLALNQASDRNALRSIVSARPIADFNSMKPVEQSLNFAREIAREIQAQDPQVSIRITGKKALEEDEMRVLAEDTVYSGLLALALVIVVLFIALRSVKLVLSTLIVLIMGLILTAGFATVAVGHLNVLSVAFAILYIGLGVDFAIHICLAFRECWEHHMSSEDAIEKSVINLGFSLFLCALTTSIGFFAFIPTDYAGVSELGLISGGGMFIGLFVSLTLLPALLKVFSIKKLPQQQVTRLPNWICTFPFRYARAIRYTSILLAIAASFSLHYVYLDSNPVNLRDPNSESVVAFKDLLQSKTRSPFVLIGLSDSLENAEKLASEMQGLETVNKTITLESFVAKDQDEKLAIIEDLSLVMGTDLNSFDRPLEAADSRKALLKLQTKINIALANPTSKATPELLEKLHQHITDFIVFADASELSATKYQQFDNSVLGLFPYTMQQLNIGLQAYQFGLADIPDYISNNWVSPSGIYKIIIDPRYDLNKAENLKAFATEVQSVDDSVTGLPVSDLAAGDVIAEVFIQSFTTAILVIFLVLFIILKSLRNTLLVIWPLLLAGLLTVATNVLLQNPFNFANIIALPLLMGMGVDSGIHIMHRLHEGLGANQHLLQTSTARGVFFSSLTTLLSFTSLAFTNHQGIASMGLLLAIGITFTLICTLIVLPAFSVKRVTL</sequence>
<evidence type="ECO:0000256" key="1">
    <source>
        <dbReference type="ARBA" id="ARBA00004651"/>
    </source>
</evidence>
<dbReference type="Proteomes" id="UP000191980">
    <property type="component" value="Unassembled WGS sequence"/>
</dbReference>
<dbReference type="InterPro" id="IPR001036">
    <property type="entry name" value="Acrflvin-R"/>
</dbReference>
<evidence type="ECO:0000256" key="6">
    <source>
        <dbReference type="SAM" id="Phobius"/>
    </source>
</evidence>
<gene>
    <name evidence="8" type="ORF">AU255_16425</name>
</gene>
<dbReference type="Gene3D" id="1.20.1640.10">
    <property type="entry name" value="Multidrug efflux transporter AcrB transmembrane domain"/>
    <property type="match status" value="2"/>
</dbReference>
<feature type="transmembrane region" description="Helical" evidence="6">
    <location>
        <begin position="462"/>
        <end position="480"/>
    </location>
</feature>
<evidence type="ECO:0000259" key="7">
    <source>
        <dbReference type="PROSITE" id="PS50156"/>
    </source>
</evidence>
<feature type="transmembrane region" description="Helical" evidence="6">
    <location>
        <begin position="333"/>
        <end position="356"/>
    </location>
</feature>
<feature type="transmembrane region" description="Helical" evidence="6">
    <location>
        <begin position="408"/>
        <end position="429"/>
    </location>
</feature>
<organism evidence="8 9">
    <name type="scientific">Methyloprofundus sedimenti</name>
    <dbReference type="NCBI Taxonomy" id="1420851"/>
    <lineage>
        <taxon>Bacteria</taxon>
        <taxon>Pseudomonadati</taxon>
        <taxon>Pseudomonadota</taxon>
        <taxon>Gammaproteobacteria</taxon>
        <taxon>Methylococcales</taxon>
        <taxon>Methylococcaceae</taxon>
        <taxon>Methyloprofundus</taxon>
    </lineage>
</organism>
<reference evidence="8 9" key="1">
    <citation type="submission" date="2015-12" db="EMBL/GenBank/DDBJ databases">
        <authorList>
            <person name="Shamseldin A."/>
            <person name="Moawad H."/>
            <person name="Abd El-Rahim W.M."/>
            <person name="Sadowsky M.J."/>
        </authorList>
    </citation>
    <scope>NUCLEOTIDE SEQUENCE [LARGE SCALE GENOMIC DNA]</scope>
    <source>
        <strain evidence="8 9">WF1</strain>
    </source>
</reference>
<dbReference type="PRINTS" id="PR00702">
    <property type="entry name" value="ACRIFLAVINRP"/>
</dbReference>